<evidence type="ECO:0000256" key="1">
    <source>
        <dbReference type="ARBA" id="ARBA00022491"/>
    </source>
</evidence>
<protein>
    <submittedName>
        <fullName evidence="6">LacI family DNA-binding transcriptional regulator</fullName>
    </submittedName>
</protein>
<dbReference type="InterPro" id="IPR000843">
    <property type="entry name" value="HTH_LacI"/>
</dbReference>
<keyword evidence="7" id="KW-1185">Reference proteome</keyword>
<feature type="domain" description="HTH lacI-type" evidence="5">
    <location>
        <begin position="3"/>
        <end position="59"/>
    </location>
</feature>
<accession>A0A8I0KTZ2</accession>
<dbReference type="PANTHER" id="PTHR30146">
    <property type="entry name" value="LACI-RELATED TRANSCRIPTIONAL REPRESSOR"/>
    <property type="match status" value="1"/>
</dbReference>
<dbReference type="EMBL" id="JACRUO010000001">
    <property type="protein sequence ID" value="MBD3689138.1"/>
    <property type="molecule type" value="Genomic_DNA"/>
</dbReference>
<dbReference type="Gene3D" id="3.40.50.2300">
    <property type="match status" value="2"/>
</dbReference>
<evidence type="ECO:0000313" key="6">
    <source>
        <dbReference type="EMBL" id="MBD3689138.1"/>
    </source>
</evidence>
<keyword evidence="1" id="KW-0678">Repressor</keyword>
<dbReference type="InterPro" id="IPR010982">
    <property type="entry name" value="Lambda_DNA-bd_dom_sf"/>
</dbReference>
<dbReference type="GO" id="GO:0003700">
    <property type="term" value="F:DNA-binding transcription factor activity"/>
    <property type="evidence" value="ECO:0007669"/>
    <property type="project" value="TreeGrafter"/>
</dbReference>
<dbReference type="CDD" id="cd06288">
    <property type="entry name" value="PBP1_sucrose_transcription_regulator"/>
    <property type="match status" value="1"/>
</dbReference>
<dbReference type="SMART" id="SM00354">
    <property type="entry name" value="HTH_LACI"/>
    <property type="match status" value="1"/>
</dbReference>
<comment type="caution">
    <text evidence="6">The sequence shown here is derived from an EMBL/GenBank/DDBJ whole genome shotgun (WGS) entry which is preliminary data.</text>
</comment>
<dbReference type="InterPro" id="IPR028082">
    <property type="entry name" value="Peripla_BP_I"/>
</dbReference>
<sequence>MAVTLADVAREVGVSTAAASMVLSGRYRGRVSEPRADAIRQAADRLNYVRNELALGLRTAQSDTIGFITQQVASTPYATTLIAAATETARAYGHLLIVIETDGDPDAADAAIRDLSSHQVRGVAYASMYHRRVRVPRHAGDGLIILDGYTEDPHICALVPDEVQGAHDAVAHLVTLGHRRVAFLNDCDSVDAAPLRRRGVEMALAEAGLALLPSCTRTVNTRAYAEMKQATRDILTQPDRPTAFFCYNDSTAIVVAQVAAELGLKIPDDLSLVGFDNFTTLIEFSVPSLTTVQLPHADMARWTITSLVTGTPPADGPAPDPGTARYRFPCPLIVRGTTAPPPA</sequence>
<evidence type="ECO:0000256" key="3">
    <source>
        <dbReference type="ARBA" id="ARBA00023125"/>
    </source>
</evidence>
<dbReference type="InterPro" id="IPR046335">
    <property type="entry name" value="LacI/GalR-like_sensor"/>
</dbReference>
<keyword evidence="4" id="KW-0804">Transcription</keyword>
<keyword evidence="2" id="KW-0805">Transcription regulation</keyword>
<gene>
    <name evidence="6" type="ORF">H8R10_02685</name>
</gene>
<dbReference type="PROSITE" id="PS50932">
    <property type="entry name" value="HTH_LACI_2"/>
    <property type="match status" value="1"/>
</dbReference>
<evidence type="ECO:0000313" key="7">
    <source>
        <dbReference type="Proteomes" id="UP000627538"/>
    </source>
</evidence>
<dbReference type="SUPFAM" id="SSF47413">
    <property type="entry name" value="lambda repressor-like DNA-binding domains"/>
    <property type="match status" value="1"/>
</dbReference>
<dbReference type="PANTHER" id="PTHR30146:SF148">
    <property type="entry name" value="HTH-TYPE TRANSCRIPTIONAL REPRESSOR PURR-RELATED"/>
    <property type="match status" value="1"/>
</dbReference>
<dbReference type="Pfam" id="PF00356">
    <property type="entry name" value="LacI"/>
    <property type="match status" value="1"/>
</dbReference>
<organism evidence="6 7">
    <name type="scientific">Nanchangia anserum</name>
    <dbReference type="NCBI Taxonomy" id="2692125"/>
    <lineage>
        <taxon>Bacteria</taxon>
        <taxon>Bacillati</taxon>
        <taxon>Actinomycetota</taxon>
        <taxon>Actinomycetes</taxon>
        <taxon>Actinomycetales</taxon>
        <taxon>Actinomycetaceae</taxon>
        <taxon>Nanchangia</taxon>
    </lineage>
</organism>
<evidence type="ECO:0000256" key="4">
    <source>
        <dbReference type="ARBA" id="ARBA00023163"/>
    </source>
</evidence>
<evidence type="ECO:0000256" key="2">
    <source>
        <dbReference type="ARBA" id="ARBA00023015"/>
    </source>
</evidence>
<name>A0A8I0KTZ2_9ACTO</name>
<dbReference type="AlphaFoldDB" id="A0A8I0KTZ2"/>
<dbReference type="Gene3D" id="1.10.260.40">
    <property type="entry name" value="lambda repressor-like DNA-binding domains"/>
    <property type="match status" value="1"/>
</dbReference>
<keyword evidence="3 6" id="KW-0238">DNA-binding</keyword>
<reference evidence="6 7" key="1">
    <citation type="submission" date="2020-08" db="EMBL/GenBank/DDBJ databases">
        <title>Winkia gen. nov., sp. nov., isolated from faeces of the Anser albifrons in China.</title>
        <authorList>
            <person name="Liu Q."/>
        </authorList>
    </citation>
    <scope>NUCLEOTIDE SEQUENCE [LARGE SCALE GENOMIC DNA]</scope>
    <source>
        <strain evidence="6 7">C62</strain>
    </source>
</reference>
<dbReference type="Pfam" id="PF13377">
    <property type="entry name" value="Peripla_BP_3"/>
    <property type="match status" value="1"/>
</dbReference>
<proteinExistence type="predicted"/>
<dbReference type="SUPFAM" id="SSF53822">
    <property type="entry name" value="Periplasmic binding protein-like I"/>
    <property type="match status" value="1"/>
</dbReference>
<dbReference type="CDD" id="cd01392">
    <property type="entry name" value="HTH_LacI"/>
    <property type="match status" value="1"/>
</dbReference>
<dbReference type="RefSeq" id="WP_191071208.1">
    <property type="nucleotide sequence ID" value="NZ_CP060506.1"/>
</dbReference>
<dbReference type="Proteomes" id="UP000627538">
    <property type="component" value="Unassembled WGS sequence"/>
</dbReference>
<evidence type="ECO:0000259" key="5">
    <source>
        <dbReference type="PROSITE" id="PS50932"/>
    </source>
</evidence>
<dbReference type="GO" id="GO:0000976">
    <property type="term" value="F:transcription cis-regulatory region binding"/>
    <property type="evidence" value="ECO:0007669"/>
    <property type="project" value="TreeGrafter"/>
</dbReference>